<keyword evidence="2" id="KW-1185">Reference proteome</keyword>
<reference evidence="1 2" key="1">
    <citation type="submission" date="2021-01" db="EMBL/GenBank/DDBJ databases">
        <title>Genomic Encyclopedia of Type Strains, Phase IV (KMG-IV): sequencing the most valuable type-strain genomes for metagenomic binning, comparative biology and taxonomic classification.</title>
        <authorList>
            <person name="Goeker M."/>
        </authorList>
    </citation>
    <scope>NUCLEOTIDE SEQUENCE [LARGE SCALE GENOMIC DNA]</scope>
    <source>
        <strain evidence="1 2">DSM 25890</strain>
    </source>
</reference>
<dbReference type="RefSeq" id="WP_279381037.1">
    <property type="nucleotide sequence ID" value="NZ_JAFBEE010000008.1"/>
</dbReference>
<dbReference type="EMBL" id="JAFBEE010000008">
    <property type="protein sequence ID" value="MBM7614921.1"/>
    <property type="molecule type" value="Genomic_DNA"/>
</dbReference>
<dbReference type="Proteomes" id="UP001314796">
    <property type="component" value="Unassembled WGS sequence"/>
</dbReference>
<gene>
    <name evidence="1" type="ORF">JOC73_001483</name>
</gene>
<comment type="caution">
    <text evidence="1">The sequence shown here is derived from an EMBL/GenBank/DDBJ whole genome shotgun (WGS) entry which is preliminary data.</text>
</comment>
<accession>A0ABS2NPR6</accession>
<protein>
    <recommendedName>
        <fullName evidence="3">Fur-regulated basic protein B</fullName>
    </recommendedName>
</protein>
<evidence type="ECO:0008006" key="3">
    <source>
        <dbReference type="Google" id="ProtNLM"/>
    </source>
</evidence>
<evidence type="ECO:0000313" key="1">
    <source>
        <dbReference type="EMBL" id="MBM7614921.1"/>
    </source>
</evidence>
<name>A0ABS2NPR6_9FIRM</name>
<evidence type="ECO:0000313" key="2">
    <source>
        <dbReference type="Proteomes" id="UP001314796"/>
    </source>
</evidence>
<sequence>MNILFKSRRRKKEQEERLLTLIDDHQQKLDKDEALRRQEDLKN</sequence>
<organism evidence="1 2">
    <name type="scientific">Alkaliphilus hydrothermalis</name>
    <dbReference type="NCBI Taxonomy" id="1482730"/>
    <lineage>
        <taxon>Bacteria</taxon>
        <taxon>Bacillati</taxon>
        <taxon>Bacillota</taxon>
        <taxon>Clostridia</taxon>
        <taxon>Peptostreptococcales</taxon>
        <taxon>Natronincolaceae</taxon>
        <taxon>Alkaliphilus</taxon>
    </lineage>
</organism>
<proteinExistence type="predicted"/>